<dbReference type="PANTHER" id="PTHR42718:SF46">
    <property type="entry name" value="BLR6921 PROTEIN"/>
    <property type="match status" value="1"/>
</dbReference>
<feature type="transmembrane region" description="Helical" evidence="7">
    <location>
        <begin position="61"/>
        <end position="81"/>
    </location>
</feature>
<feature type="transmembrane region" description="Helical" evidence="7">
    <location>
        <begin position="284"/>
        <end position="309"/>
    </location>
</feature>
<evidence type="ECO:0000256" key="7">
    <source>
        <dbReference type="SAM" id="Phobius"/>
    </source>
</evidence>
<evidence type="ECO:0000256" key="6">
    <source>
        <dbReference type="ARBA" id="ARBA00023136"/>
    </source>
</evidence>
<dbReference type="Pfam" id="PF07690">
    <property type="entry name" value="MFS_1"/>
    <property type="match status" value="1"/>
</dbReference>
<dbReference type="PANTHER" id="PTHR42718">
    <property type="entry name" value="MAJOR FACILITATOR SUPERFAMILY MULTIDRUG TRANSPORTER MFSC"/>
    <property type="match status" value="1"/>
</dbReference>
<dbReference type="SUPFAM" id="SSF103473">
    <property type="entry name" value="MFS general substrate transporter"/>
    <property type="match status" value="1"/>
</dbReference>
<dbReference type="AlphaFoldDB" id="A0A1N7H7K1"/>
<dbReference type="InterPro" id="IPR020846">
    <property type="entry name" value="MFS_dom"/>
</dbReference>
<dbReference type="RefSeq" id="WP_083744844.1">
    <property type="nucleotide sequence ID" value="NZ_FTNI01000038.1"/>
</dbReference>
<feature type="transmembrane region" description="Helical" evidence="7">
    <location>
        <begin position="147"/>
        <end position="169"/>
    </location>
</feature>
<feature type="transmembrane region" description="Helical" evidence="7">
    <location>
        <begin position="245"/>
        <end position="263"/>
    </location>
</feature>
<dbReference type="Gene3D" id="1.20.1250.20">
    <property type="entry name" value="MFS general substrate transporter like domains"/>
    <property type="match status" value="1"/>
</dbReference>
<dbReference type="InterPro" id="IPR011701">
    <property type="entry name" value="MFS"/>
</dbReference>
<feature type="transmembrane region" description="Helical" evidence="7">
    <location>
        <begin position="347"/>
        <end position="368"/>
    </location>
</feature>
<feature type="transmembrane region" description="Helical" evidence="7">
    <location>
        <begin position="175"/>
        <end position="194"/>
    </location>
</feature>
<feature type="transmembrane region" description="Helical" evidence="7">
    <location>
        <begin position="88"/>
        <end position="108"/>
    </location>
</feature>
<name>A0A1N7H7K1_9ACTN</name>
<dbReference type="PRINTS" id="PR01036">
    <property type="entry name" value="TCRTETB"/>
</dbReference>
<evidence type="ECO:0000256" key="5">
    <source>
        <dbReference type="ARBA" id="ARBA00022989"/>
    </source>
</evidence>
<evidence type="ECO:0000259" key="8">
    <source>
        <dbReference type="PROSITE" id="PS50850"/>
    </source>
</evidence>
<feature type="transmembrane region" description="Helical" evidence="7">
    <location>
        <begin position="380"/>
        <end position="400"/>
    </location>
</feature>
<gene>
    <name evidence="9" type="ORF">SAMN05421833_13843</name>
</gene>
<dbReference type="Proteomes" id="UP000186096">
    <property type="component" value="Unassembled WGS sequence"/>
</dbReference>
<reference evidence="10" key="1">
    <citation type="submission" date="2017-01" db="EMBL/GenBank/DDBJ databases">
        <authorList>
            <person name="Varghese N."/>
            <person name="Submissions S."/>
        </authorList>
    </citation>
    <scope>NUCLEOTIDE SEQUENCE [LARGE SCALE GENOMIC DNA]</scope>
    <source>
        <strain evidence="10">ATCC 12950</strain>
    </source>
</reference>
<dbReference type="NCBIfam" id="TIGR00711">
    <property type="entry name" value="efflux_EmrB"/>
    <property type="match status" value="1"/>
</dbReference>
<dbReference type="GO" id="GO:0022857">
    <property type="term" value="F:transmembrane transporter activity"/>
    <property type="evidence" value="ECO:0007669"/>
    <property type="project" value="InterPro"/>
</dbReference>
<evidence type="ECO:0000313" key="9">
    <source>
        <dbReference type="EMBL" id="SIS20670.1"/>
    </source>
</evidence>
<evidence type="ECO:0000313" key="10">
    <source>
        <dbReference type="Proteomes" id="UP000186096"/>
    </source>
</evidence>
<proteinExistence type="predicted"/>
<dbReference type="EMBL" id="FTNI01000038">
    <property type="protein sequence ID" value="SIS20670.1"/>
    <property type="molecule type" value="Genomic_DNA"/>
</dbReference>
<feature type="transmembrane region" description="Helical" evidence="7">
    <location>
        <begin position="214"/>
        <end position="233"/>
    </location>
</feature>
<evidence type="ECO:0000256" key="1">
    <source>
        <dbReference type="ARBA" id="ARBA00004651"/>
    </source>
</evidence>
<evidence type="ECO:0000256" key="4">
    <source>
        <dbReference type="ARBA" id="ARBA00022692"/>
    </source>
</evidence>
<dbReference type="Gene3D" id="1.20.1720.10">
    <property type="entry name" value="Multidrug resistance protein D"/>
    <property type="match status" value="1"/>
</dbReference>
<comment type="subcellular location">
    <subcellularLocation>
        <location evidence="1">Cell membrane</location>
        <topology evidence="1">Multi-pass membrane protein</topology>
    </subcellularLocation>
</comment>
<keyword evidence="10" id="KW-1185">Reference proteome</keyword>
<feature type="transmembrane region" description="Helical" evidence="7">
    <location>
        <begin position="446"/>
        <end position="467"/>
    </location>
</feature>
<dbReference type="InterPro" id="IPR004638">
    <property type="entry name" value="EmrB-like"/>
</dbReference>
<dbReference type="PROSITE" id="PS50850">
    <property type="entry name" value="MFS"/>
    <property type="match status" value="1"/>
</dbReference>
<keyword evidence="6 7" id="KW-0472">Membrane</keyword>
<feature type="transmembrane region" description="Helical" evidence="7">
    <location>
        <begin position="114"/>
        <end position="135"/>
    </location>
</feature>
<dbReference type="STRING" id="58117.SAMN05421833_13843"/>
<sequence length="480" mass="48355">MTAPPTGGTRAADAPISWPVWRLALVMAFGAFMSQLDTSVVNVGLGTIATDLGAGLGDAQWVANGYLIALGLSLPACGWLVRRYGAGPVWLASLGGFTLTSGLCALAGDIGWLVAFRVAQGLTAGLLLPAGQTVLGQAVGAHRLGRVMATLGIAVTLAPALGPALGGVLLHLGPWPWLFLVNLPLGALALYLGVRHVPRDRPAVRPASLDWPGLLLVAAGVPLLIYGLSAWGARGVSSGGSGSGFGGALGPVAAGALALAAFARHARRTAHPVLDLRLFANPAYAAATATAALTGAAMFGATLLFPLYFQLGRDTGVTGTGLALIPLGLGTALLLPVSGRLVDRFGGGIVSVYGGLAAVATTVPFALLRMDMNPAVVEGLLLLRGMALALAVTPAGIAAYQAVAPEQLADATTQVNILQRLGGALGGTVFAVVLTARLPLGVEGAFHTAFGWLTAASVLSLAGAVWLTAAQRRGRRAEGG</sequence>
<feature type="domain" description="Major facilitator superfamily (MFS) profile" evidence="8">
    <location>
        <begin position="23"/>
        <end position="472"/>
    </location>
</feature>
<accession>A0A1N7H7K1</accession>
<keyword evidence="4 7" id="KW-0812">Transmembrane</keyword>
<organism evidence="9 10">
    <name type="scientific">Microbispora rosea</name>
    <dbReference type="NCBI Taxonomy" id="58117"/>
    <lineage>
        <taxon>Bacteria</taxon>
        <taxon>Bacillati</taxon>
        <taxon>Actinomycetota</taxon>
        <taxon>Actinomycetes</taxon>
        <taxon>Streptosporangiales</taxon>
        <taxon>Streptosporangiaceae</taxon>
        <taxon>Microbispora</taxon>
    </lineage>
</organism>
<keyword evidence="3" id="KW-1003">Cell membrane</keyword>
<evidence type="ECO:0000256" key="2">
    <source>
        <dbReference type="ARBA" id="ARBA00022448"/>
    </source>
</evidence>
<dbReference type="GO" id="GO:0005886">
    <property type="term" value="C:plasma membrane"/>
    <property type="evidence" value="ECO:0007669"/>
    <property type="project" value="UniProtKB-SubCell"/>
</dbReference>
<dbReference type="InterPro" id="IPR036259">
    <property type="entry name" value="MFS_trans_sf"/>
</dbReference>
<keyword evidence="2" id="KW-0813">Transport</keyword>
<feature type="transmembrane region" description="Helical" evidence="7">
    <location>
        <begin position="315"/>
        <end position="335"/>
    </location>
</feature>
<feature type="transmembrane region" description="Helical" evidence="7">
    <location>
        <begin position="421"/>
        <end position="440"/>
    </location>
</feature>
<keyword evidence="5 7" id="KW-1133">Transmembrane helix</keyword>
<evidence type="ECO:0000256" key="3">
    <source>
        <dbReference type="ARBA" id="ARBA00022475"/>
    </source>
</evidence>
<protein>
    <submittedName>
        <fullName evidence="9">Drug resistance transporter, EmrB/QacA subfamily</fullName>
    </submittedName>
</protein>
<dbReference type="OrthoDB" id="9812221at2"/>